<name>A0A8S5MV66_9CAUD</name>
<accession>A0A8S5MV66</accession>
<sequence>MAVNVDIRANIETDFKSGKIDKATYEFEKAALNLKQAYKYLYNLSQNTTDLGKLDKAVSKVNELEGKFLSLKNTVNKDLFKGAYDELSKLDTASLYFGKIKAGYESLQTTAKTGAVLPDGIKTATSELEGLINRYKSFAQILNTYSPGSVSKGQFAELNAMVKTLPEIEKTYIRTIPLSNMMSQSIKQSATSDAEFNKNLAEGYKLYTNTTKAAVDQSNANAHAFDVNKLNGFRNELNVLTNSFNSLVEKTNDSATKTSTLVGEYRALGSQISDLQNRVSSQSSILPPSLQQDISALQGQYNQLGQQLQSNIADRLKSGFKELGSIAKKSFNDVYNISKTVITKSASYLKSAFTSVLNGIGEKFKSIFSSSSSSGVAQQLRSLILGAGVAKGFKTAIGLSSELTEAQNRLQYVFGESANAVTEFARTSARDFGLTENSATKFSATFGGILSASGIASNELASFSENLTKMTGDLASFYDVDQDVFFKKLQAGLAGNAAALRTYGINVSATNLELYRMSKGIQTAYKDMDQASRITLRYNYIVESASQAQGDFARTQFTWANQIRLLKSQFMSLASIVGGYFVKTLLPVVRILNQIVGAAINAFTALASLFGFDSDSIKALTGGAKGTIFDDSAAGYIDDTADALGNESKALDKTGKAAKEAADNLQGFDKLNNISSSSGSGAGGGAGGGASGVGAGIKPLDWASLTKAPDIEKTPLEKWFDEFFNLLKDKKWNEAGKSLAKQLNNITDTIYDKLTDPKLKTGIHNFNDALTDFYDGLLDYDTKKLGQTFGAGINLIAYSINDLYEQAVKKDLLSKTGAKISDFFYGLATETKWEEVGKAFVTGFRSAMDILAGFIEKAKEQDLGNEIGTAIKDFIDGAVERLFGNGGAEEIGNNIAGLLNLAFDVIASSIGNEDTLDSIASGVVTTINTAIQGIDSSKLSKAVSAILNLFATIFHTIGDIDTDTLSTDIADAINGAVDDGSVENLASGITSAITNIFNLIGETISKINRLDLGISIIKGISDGLSSTEGEGYLIKAFGLLFGVRLRSNIPRLGIGLLGSSIVSSLASSLLGGAPTIIGTGGLGGVFTVANAAKFGLKGAILAMAISLGKTLVDGVKDGLDQTVATEDILDGMREDLKGTITLSVDPSAYSNLQEYRDKLKQLQGTYDNISTLVDDISFGEDTKTSIEDLTEYLNRLEKAGAGGSTQFKNLKKAIDDYNNAEFEDKSAAFDNVYSLAQDLSLEFESTVDTIDSLNDIQFNALDENFSKLKQNTKFSADEVNELTLTWSNAGEQLSKNLLDKVNETVGSDTTVDTSVANLVSDATSDANTGATEKGSGVATNLTTGVSAALFADSTVDNATSSLVTDATSETNVSAKTKGSTVGSNLTAGVASILNADTSVDTATSSLVSDATSDSNTLAKSKGAGVASNITSGATSLLATDTSLQTSEANLVARATADENTNAFAKGLAVGGSLTSSMSSALNTDTSTMEAMISLVSKSTAENTIKAYEAGKSAGANVIDGINAGISDDKKQAGVFTGIRSFANNVITNFKDALGIHSPSRVFKSLASFIPEGVALGVESNAKVATNAIGNMCSSLSGEFENSQLDANSLIPVGKFDGMYDSLMRQTDMAFDYVASKFDNLREMINLQSSLVVNPSVGRANLEAAYASASDVSGVVRSVGNIYSKLATGNIGSSNKPIQVNVYLDKNNKLSSYIINTVNGNATKTGNF</sequence>
<dbReference type="EMBL" id="BK014993">
    <property type="protein sequence ID" value="DAD86040.1"/>
    <property type="molecule type" value="Genomic_DNA"/>
</dbReference>
<proteinExistence type="predicted"/>
<evidence type="ECO:0000313" key="1">
    <source>
        <dbReference type="EMBL" id="DAD86040.1"/>
    </source>
</evidence>
<reference evidence="1" key="1">
    <citation type="journal article" date="2021" name="Proc. Natl. Acad. Sci. U.S.A.">
        <title>A Catalog of Tens of Thousands of Viruses from Human Metagenomes Reveals Hidden Associations with Chronic Diseases.</title>
        <authorList>
            <person name="Tisza M.J."/>
            <person name="Buck C.B."/>
        </authorList>
    </citation>
    <scope>NUCLEOTIDE SEQUENCE</scope>
    <source>
        <strain evidence="1">CtoSr5</strain>
    </source>
</reference>
<protein>
    <submittedName>
        <fullName evidence="1">Minor tail protein</fullName>
    </submittedName>
</protein>
<organism evidence="1">
    <name type="scientific">Siphoviridae sp. ctoSr5</name>
    <dbReference type="NCBI Taxonomy" id="2826460"/>
    <lineage>
        <taxon>Viruses</taxon>
        <taxon>Duplodnaviria</taxon>
        <taxon>Heunggongvirae</taxon>
        <taxon>Uroviricota</taxon>
        <taxon>Caudoviricetes</taxon>
    </lineage>
</organism>